<dbReference type="Pfam" id="PF01738">
    <property type="entry name" value="DLH"/>
    <property type="match status" value="1"/>
</dbReference>
<dbReference type="OrthoDB" id="17560at2759"/>
<dbReference type="Proteomes" id="UP000800096">
    <property type="component" value="Unassembled WGS sequence"/>
</dbReference>
<dbReference type="SUPFAM" id="SSF53474">
    <property type="entry name" value="alpha/beta-Hydrolases"/>
    <property type="match status" value="1"/>
</dbReference>
<accession>A0A6A5QXT3</accession>
<feature type="chain" id="PRO_5025667770" evidence="1">
    <location>
        <begin position="21"/>
        <end position="259"/>
    </location>
</feature>
<evidence type="ECO:0000259" key="2">
    <source>
        <dbReference type="Pfam" id="PF01738"/>
    </source>
</evidence>
<dbReference type="EMBL" id="ML979132">
    <property type="protein sequence ID" value="KAF1920242.1"/>
    <property type="molecule type" value="Genomic_DNA"/>
</dbReference>
<dbReference type="PANTHER" id="PTHR17630:SF44">
    <property type="entry name" value="PROTEIN AIM2"/>
    <property type="match status" value="1"/>
</dbReference>
<dbReference type="PANTHER" id="PTHR17630">
    <property type="entry name" value="DIENELACTONE HYDROLASE"/>
    <property type="match status" value="1"/>
</dbReference>
<feature type="domain" description="Dienelactone hydrolase" evidence="2">
    <location>
        <begin position="45"/>
        <end position="257"/>
    </location>
</feature>
<keyword evidence="3" id="KW-0378">Hydrolase</keyword>
<dbReference type="AlphaFoldDB" id="A0A6A5QXT3"/>
<evidence type="ECO:0000313" key="3">
    <source>
        <dbReference type="EMBL" id="KAF1920242.1"/>
    </source>
</evidence>
<organism evidence="3 4">
    <name type="scientific">Ampelomyces quisqualis</name>
    <name type="common">Powdery mildew agent</name>
    <dbReference type="NCBI Taxonomy" id="50730"/>
    <lineage>
        <taxon>Eukaryota</taxon>
        <taxon>Fungi</taxon>
        <taxon>Dikarya</taxon>
        <taxon>Ascomycota</taxon>
        <taxon>Pezizomycotina</taxon>
        <taxon>Dothideomycetes</taxon>
        <taxon>Pleosporomycetidae</taxon>
        <taxon>Pleosporales</taxon>
        <taxon>Pleosporineae</taxon>
        <taxon>Phaeosphaeriaceae</taxon>
        <taxon>Ampelomyces</taxon>
    </lineage>
</organism>
<feature type="signal peptide" evidence="1">
    <location>
        <begin position="1"/>
        <end position="20"/>
    </location>
</feature>
<dbReference type="GO" id="GO:0016787">
    <property type="term" value="F:hydrolase activity"/>
    <property type="evidence" value="ECO:0007669"/>
    <property type="project" value="UniProtKB-KW"/>
</dbReference>
<dbReference type="Gene3D" id="3.40.50.1820">
    <property type="entry name" value="alpha/beta hydrolase"/>
    <property type="match status" value="1"/>
</dbReference>
<keyword evidence="4" id="KW-1185">Reference proteome</keyword>
<protein>
    <submittedName>
        <fullName evidence="3">Dienelactone hydrolase</fullName>
    </submittedName>
</protein>
<sequence>MVTSTQFLASLAVLSSAVSASIYAPYNVRNQGVPAGQLKNVSGIEMYISYPPNANTSTRALLYVSDIFGVPLLQNKLLADSLAANDYLVVMPDLFAGDAISVEEQEAGLNLTDWRALHPSSEIDRIINTTLAALKADFGVEKVGGLGYCFGGKYVPRFLKNGGLDLGFIAHPSNLQEAEIGGIENPISIAAGTLDNSFNATAKFRAEEILKINNVTFQSNLYYGAPHGFAVRVNQSVPLQAYAKQASFVQAVTWFDAWL</sequence>
<proteinExistence type="predicted"/>
<dbReference type="InterPro" id="IPR029058">
    <property type="entry name" value="AB_hydrolase_fold"/>
</dbReference>
<name>A0A6A5QXT3_AMPQU</name>
<dbReference type="InterPro" id="IPR002925">
    <property type="entry name" value="Dienelactn_hydro"/>
</dbReference>
<reference evidence="3" key="1">
    <citation type="journal article" date="2020" name="Stud. Mycol.">
        <title>101 Dothideomycetes genomes: a test case for predicting lifestyles and emergence of pathogens.</title>
        <authorList>
            <person name="Haridas S."/>
            <person name="Albert R."/>
            <person name="Binder M."/>
            <person name="Bloem J."/>
            <person name="Labutti K."/>
            <person name="Salamov A."/>
            <person name="Andreopoulos B."/>
            <person name="Baker S."/>
            <person name="Barry K."/>
            <person name="Bills G."/>
            <person name="Bluhm B."/>
            <person name="Cannon C."/>
            <person name="Castanera R."/>
            <person name="Culley D."/>
            <person name="Daum C."/>
            <person name="Ezra D."/>
            <person name="Gonzalez J."/>
            <person name="Henrissat B."/>
            <person name="Kuo A."/>
            <person name="Liang C."/>
            <person name="Lipzen A."/>
            <person name="Lutzoni F."/>
            <person name="Magnuson J."/>
            <person name="Mondo S."/>
            <person name="Nolan M."/>
            <person name="Ohm R."/>
            <person name="Pangilinan J."/>
            <person name="Park H.-J."/>
            <person name="Ramirez L."/>
            <person name="Alfaro M."/>
            <person name="Sun H."/>
            <person name="Tritt A."/>
            <person name="Yoshinaga Y."/>
            <person name="Zwiers L.-H."/>
            <person name="Turgeon B."/>
            <person name="Goodwin S."/>
            <person name="Spatafora J."/>
            <person name="Crous P."/>
            <person name="Grigoriev I."/>
        </authorList>
    </citation>
    <scope>NUCLEOTIDE SEQUENCE</scope>
    <source>
        <strain evidence="3">HMLAC05119</strain>
    </source>
</reference>
<evidence type="ECO:0000313" key="4">
    <source>
        <dbReference type="Proteomes" id="UP000800096"/>
    </source>
</evidence>
<evidence type="ECO:0000256" key="1">
    <source>
        <dbReference type="SAM" id="SignalP"/>
    </source>
</evidence>
<gene>
    <name evidence="3" type="ORF">BDU57DRAFT_508425</name>
</gene>
<keyword evidence="1" id="KW-0732">Signal</keyword>